<dbReference type="EMBL" id="CP036917">
    <property type="protein sequence ID" value="QBK65020.1"/>
    <property type="molecule type" value="Genomic_DNA"/>
</dbReference>
<evidence type="ECO:0000313" key="3">
    <source>
        <dbReference type="EMBL" id="QBK65020.1"/>
    </source>
</evidence>
<dbReference type="EMBL" id="CP036733">
    <property type="protein sequence ID" value="QBK63763.1"/>
    <property type="molecule type" value="Genomic_DNA"/>
</dbReference>
<name>A0A481YHR5_9SPIR</name>
<reference evidence="4" key="1">
    <citation type="submission" date="2019-03" db="EMBL/GenBank/DDBJ databases">
        <title>Whole genome sequencing of Borrelia miyamotoi strains isolated at the Russian territory.</title>
        <authorList>
            <person name="Kuleshov K.V."/>
            <person name="Platonov A.E."/>
            <person name="Goptar I.A."/>
            <person name="Shipulin G.A."/>
            <person name="Markelov M.L."/>
            <person name="Koetsveld J."/>
            <person name="Kolyasnikova N.M."/>
            <person name="Sarksyan D.S."/>
            <person name="Toporkova M.G."/>
            <person name="Hovius J.W."/>
        </authorList>
    </citation>
    <scope>NUCLEOTIDE SEQUENCE</scope>
    <source>
        <strain evidence="5">Yekat-18</strain>
        <strain evidence="4">Yekat-19</strain>
        <strain evidence="3">Yekat-21</strain>
        <strain evidence="2">Yekat-31</strain>
        <strain evidence="1">Yekat-76</strain>
        <plasmid evidence="4">unnamed</plasmid>
    </source>
</reference>
<gene>
    <name evidence="1" type="ORF">EZU67_04765</name>
    <name evidence="2" type="ORF">EZU68_05005</name>
    <name evidence="3" type="ORF">EZU69_04770</name>
    <name evidence="4" type="ORF">EZU70_05020</name>
    <name evidence="5" type="ORF">EZU71_04950</name>
</gene>
<dbReference type="EMBL" id="CP037475">
    <property type="protein sequence ID" value="QBL99228.1"/>
    <property type="molecule type" value="Genomic_DNA"/>
</dbReference>
<dbReference type="InterPro" id="IPR004239">
    <property type="entry name" value="DUF228"/>
</dbReference>
<evidence type="ECO:0000313" key="1">
    <source>
        <dbReference type="EMBL" id="QBK62484.1"/>
    </source>
</evidence>
<sequence length="44" mass="4940">MCIDIDEFTSMATIIPITNGFQGFLVAKDESIKRKDKLKFDSDG</sequence>
<evidence type="ECO:0000313" key="5">
    <source>
        <dbReference type="EMBL" id="QBL99228.1"/>
    </source>
</evidence>
<proteinExistence type="predicted"/>
<evidence type="ECO:0000313" key="2">
    <source>
        <dbReference type="EMBL" id="QBK63763.1"/>
    </source>
</evidence>
<dbReference type="Pfam" id="PF02989">
    <property type="entry name" value="DUF228"/>
    <property type="match status" value="1"/>
</dbReference>
<dbReference type="AlphaFoldDB" id="A0A481YHR5"/>
<accession>A0A481YHR5</accession>
<geneLocation type="plasmid" evidence="4">
    <name>unnamed</name>
</geneLocation>
<organism evidence="4">
    <name type="scientific">Borrelia miyamotoi</name>
    <dbReference type="NCBI Taxonomy" id="47466"/>
    <lineage>
        <taxon>Bacteria</taxon>
        <taxon>Pseudomonadati</taxon>
        <taxon>Spirochaetota</taxon>
        <taxon>Spirochaetia</taxon>
        <taxon>Spirochaetales</taxon>
        <taxon>Borreliaceae</taxon>
        <taxon>Borrelia</taxon>
    </lineage>
</organism>
<protein>
    <recommendedName>
        <fullName evidence="6">DUF228 domain-containing protein</fullName>
    </recommendedName>
</protein>
<dbReference type="EMBL" id="CP037063">
    <property type="protein sequence ID" value="QBK66321.1"/>
    <property type="molecule type" value="Genomic_DNA"/>
</dbReference>
<keyword evidence="4" id="KW-0614">Plasmid</keyword>
<evidence type="ECO:0008006" key="6">
    <source>
        <dbReference type="Google" id="ProtNLM"/>
    </source>
</evidence>
<evidence type="ECO:0000313" key="4">
    <source>
        <dbReference type="EMBL" id="QBK66321.1"/>
    </source>
</evidence>
<dbReference type="EMBL" id="CP036560">
    <property type="protein sequence ID" value="QBK62484.1"/>
    <property type="molecule type" value="Genomic_DNA"/>
</dbReference>